<name>A0A7H1Q3T7_9ACTN</name>
<dbReference type="EMBL" id="CP051006">
    <property type="protein sequence ID" value="QNT94967.1"/>
    <property type="molecule type" value="Genomic_DNA"/>
</dbReference>
<sequence length="121" mass="12932">MLDSLPWPWPGDDGGDQPAPQPRNFWAVYDDGVISQLTVTGDGIDPVLSRPGRLISEAEYLTLQAKMLADQEARVAGLLAAEAAQKMQDYTALLTVGIPETVARRLSSYTGQAQAVSSGES</sequence>
<dbReference type="AlphaFoldDB" id="A0A7H1Q3T7"/>
<dbReference type="KEGG" id="sgf:HEP81_04695"/>
<reference evidence="2 3" key="1">
    <citation type="submission" date="2020-04" db="EMBL/GenBank/DDBJ databases">
        <title>Characterization and engineering of Streptomyces griseofuscus DSM40191 as a potential heterologous host for expression of BGCs.</title>
        <authorList>
            <person name="Gren T."/>
            <person name="Whitford C.M."/>
            <person name="Mohite O.S."/>
            <person name="Joergensen T.S."/>
            <person name="Nielsen J.B."/>
            <person name="Lee S.Y."/>
            <person name="Weber T."/>
        </authorList>
    </citation>
    <scope>NUCLEOTIDE SEQUENCE [LARGE SCALE GENOMIC DNA]</scope>
    <source>
        <strain evidence="2 3">DSM 40191</strain>
    </source>
</reference>
<dbReference type="Proteomes" id="UP000516422">
    <property type="component" value="Chromosome"/>
</dbReference>
<dbReference type="GeneID" id="91464245"/>
<dbReference type="RefSeq" id="WP_037653587.1">
    <property type="nucleotide sequence ID" value="NZ_CP051006.1"/>
</dbReference>
<feature type="region of interest" description="Disordered" evidence="1">
    <location>
        <begin position="1"/>
        <end position="22"/>
    </location>
</feature>
<protein>
    <submittedName>
        <fullName evidence="2">Uncharacterized protein</fullName>
    </submittedName>
</protein>
<evidence type="ECO:0000313" key="2">
    <source>
        <dbReference type="EMBL" id="QNT94967.1"/>
    </source>
</evidence>
<gene>
    <name evidence="2" type="ORF">HEP81_04695</name>
</gene>
<organism evidence="2 3">
    <name type="scientific">Streptomyces griseofuscus</name>
    <dbReference type="NCBI Taxonomy" id="146922"/>
    <lineage>
        <taxon>Bacteria</taxon>
        <taxon>Bacillati</taxon>
        <taxon>Actinomycetota</taxon>
        <taxon>Actinomycetes</taxon>
        <taxon>Kitasatosporales</taxon>
        <taxon>Streptomycetaceae</taxon>
        <taxon>Streptomyces</taxon>
    </lineage>
</organism>
<evidence type="ECO:0000256" key="1">
    <source>
        <dbReference type="SAM" id="MobiDB-lite"/>
    </source>
</evidence>
<proteinExistence type="predicted"/>
<evidence type="ECO:0000313" key="3">
    <source>
        <dbReference type="Proteomes" id="UP000516422"/>
    </source>
</evidence>
<accession>A0A7H1Q3T7</accession>